<evidence type="ECO:0000313" key="2">
    <source>
        <dbReference type="Proteomes" id="UP001246372"/>
    </source>
</evidence>
<reference evidence="1" key="1">
    <citation type="submission" date="2023-09" db="EMBL/GenBank/DDBJ databases">
        <title>Paucibacter sp. APW11 Genome sequencing and assembly.</title>
        <authorList>
            <person name="Kim I."/>
        </authorList>
    </citation>
    <scope>NUCLEOTIDE SEQUENCE</scope>
    <source>
        <strain evidence="1">APW11</strain>
    </source>
</reference>
<gene>
    <name evidence="1" type="ORF">RQP53_03455</name>
</gene>
<accession>A0ABU3P6X5</accession>
<proteinExistence type="predicted"/>
<comment type="caution">
    <text evidence="1">The sequence shown here is derived from an EMBL/GenBank/DDBJ whole genome shotgun (WGS) entry which is preliminary data.</text>
</comment>
<dbReference type="RefSeq" id="WP_315648641.1">
    <property type="nucleotide sequence ID" value="NZ_JAVXZY010000001.1"/>
</dbReference>
<dbReference type="Proteomes" id="UP001246372">
    <property type="component" value="Unassembled WGS sequence"/>
</dbReference>
<organism evidence="1 2">
    <name type="scientific">Roseateles aquae</name>
    <dbReference type="NCBI Taxonomy" id="3077235"/>
    <lineage>
        <taxon>Bacteria</taxon>
        <taxon>Pseudomonadati</taxon>
        <taxon>Pseudomonadota</taxon>
        <taxon>Betaproteobacteria</taxon>
        <taxon>Burkholderiales</taxon>
        <taxon>Sphaerotilaceae</taxon>
        <taxon>Roseateles</taxon>
    </lineage>
</organism>
<evidence type="ECO:0000313" key="1">
    <source>
        <dbReference type="EMBL" id="MDT8998329.1"/>
    </source>
</evidence>
<dbReference type="EMBL" id="JAVXZY010000001">
    <property type="protein sequence ID" value="MDT8998329.1"/>
    <property type="molecule type" value="Genomic_DNA"/>
</dbReference>
<keyword evidence="2" id="KW-1185">Reference proteome</keyword>
<sequence length="94" mass="10571">MLLPDLIAKLNAMHIYALPPWERVRVEGWYVVIGYSAYDPNGFSITVNPPHYAINTMVARALEQLGLEVEWQTNFGAMEAHQPSKIISATQCDP</sequence>
<protein>
    <submittedName>
        <fullName evidence="1">Uncharacterized protein</fullName>
    </submittedName>
</protein>
<name>A0ABU3P6X5_9BURK</name>